<dbReference type="InterPro" id="IPR012495">
    <property type="entry name" value="TadE-like_dom"/>
</dbReference>
<evidence type="ECO:0000256" key="1">
    <source>
        <dbReference type="SAM" id="Phobius"/>
    </source>
</evidence>
<accession>A0A2N0DCR4</accession>
<dbReference type="Pfam" id="PF07811">
    <property type="entry name" value="TadE"/>
    <property type="match status" value="1"/>
</dbReference>
<dbReference type="EMBL" id="PIQN01000006">
    <property type="protein sequence ID" value="PKA43901.1"/>
    <property type="molecule type" value="Genomic_DNA"/>
</dbReference>
<organism evidence="3 4">
    <name type="scientific">Rhizobium sullae</name>
    <name type="common">Rhizobium hedysari</name>
    <dbReference type="NCBI Taxonomy" id="50338"/>
    <lineage>
        <taxon>Bacteria</taxon>
        <taxon>Pseudomonadati</taxon>
        <taxon>Pseudomonadota</taxon>
        <taxon>Alphaproteobacteria</taxon>
        <taxon>Hyphomicrobiales</taxon>
        <taxon>Rhizobiaceae</taxon>
        <taxon>Rhizobium/Agrobacterium group</taxon>
        <taxon>Rhizobium</taxon>
    </lineage>
</organism>
<name>A0A2N0DCR4_RHISU</name>
<protein>
    <submittedName>
        <fullName evidence="3">Pilus assembly protein TadE</fullName>
    </submittedName>
</protein>
<keyword evidence="1" id="KW-0812">Transmembrane</keyword>
<keyword evidence="1" id="KW-0472">Membrane</keyword>
<comment type="caution">
    <text evidence="3">The sequence shown here is derived from an EMBL/GenBank/DDBJ whole genome shotgun (WGS) entry which is preliminary data.</text>
</comment>
<feature type="transmembrane region" description="Helical" evidence="1">
    <location>
        <begin position="28"/>
        <end position="50"/>
    </location>
</feature>
<evidence type="ECO:0000313" key="3">
    <source>
        <dbReference type="EMBL" id="PKA43901.1"/>
    </source>
</evidence>
<dbReference type="AlphaFoldDB" id="A0A2N0DCR4"/>
<evidence type="ECO:0000313" key="4">
    <source>
        <dbReference type="Proteomes" id="UP000232164"/>
    </source>
</evidence>
<keyword evidence="1" id="KW-1133">Transmembrane helix</keyword>
<feature type="domain" description="TadE-like" evidence="2">
    <location>
        <begin position="22"/>
        <end position="64"/>
    </location>
</feature>
<reference evidence="3 4" key="2">
    <citation type="submission" date="2017-12" db="EMBL/GenBank/DDBJ databases">
        <title>Genome sequence of Rhizobium sullae HCNT1 isolated from Sulla coronaria nodules and featuring peculiar denitrification phenotypes.</title>
        <authorList>
            <person name="De Diego-Diaz B."/>
            <person name="Treu L."/>
            <person name="Campanaro S."/>
            <person name="Da Silva Duarte V."/>
            <person name="Basaglia M."/>
            <person name="Favaro L."/>
            <person name="Casella S."/>
            <person name="Squartini A."/>
        </authorList>
    </citation>
    <scope>NUCLEOTIDE SEQUENCE [LARGE SCALE GENOMIC DNA]</scope>
    <source>
        <strain evidence="3 4">HCNT1</strain>
    </source>
</reference>
<dbReference type="STRING" id="1041146.GCA_000427985_06544"/>
<dbReference type="Proteomes" id="UP000232164">
    <property type="component" value="Unassembled WGS sequence"/>
</dbReference>
<evidence type="ECO:0000259" key="2">
    <source>
        <dbReference type="Pfam" id="PF07811"/>
    </source>
</evidence>
<dbReference type="RefSeq" id="WP_100770951.1">
    <property type="nucleotide sequence ID" value="NZ_PIQN01000006.1"/>
</dbReference>
<gene>
    <name evidence="3" type="ORF">CWR43_09160</name>
</gene>
<sequence>MTALSNFIRKRLGLELWSSQEGAVLAEALLAVPFVTLFAVGILEFGNIFWERMQIDAGLRDAGRYMARCRPPTPPPVPPPPVPLPTYVPTCNQATARTIAFYGTQTPAADAKPRVPGWKEPADITIAPTDADGNITISTAHIYQTSPLFGWLGLDAITIHSFHEERYIGW</sequence>
<proteinExistence type="predicted"/>
<reference evidence="3 4" key="1">
    <citation type="submission" date="2017-11" db="EMBL/GenBank/DDBJ databases">
        <authorList>
            <person name="Han C.G."/>
        </authorList>
    </citation>
    <scope>NUCLEOTIDE SEQUENCE [LARGE SCALE GENOMIC DNA]</scope>
    <source>
        <strain evidence="3 4">HCNT1</strain>
    </source>
</reference>